<feature type="transmembrane region" description="Helical" evidence="1">
    <location>
        <begin position="7"/>
        <end position="25"/>
    </location>
</feature>
<dbReference type="AlphaFoldDB" id="A0AAU7FAR7"/>
<feature type="transmembrane region" description="Helical" evidence="1">
    <location>
        <begin position="82"/>
        <end position="99"/>
    </location>
</feature>
<evidence type="ECO:0000256" key="1">
    <source>
        <dbReference type="SAM" id="Phobius"/>
    </source>
</evidence>
<dbReference type="RefSeq" id="WP_348945124.1">
    <property type="nucleotide sequence ID" value="NZ_CP157355.1"/>
</dbReference>
<accession>A0AAU7FAR7</accession>
<proteinExistence type="predicted"/>
<dbReference type="EMBL" id="CP157355">
    <property type="protein sequence ID" value="XBM00793.1"/>
    <property type="molecule type" value="Genomic_DNA"/>
</dbReference>
<sequence>MKQRPGIWLPVALIVIGSGWLMHRLDIFPSVNWIVILALLVSGVAVLLLEGINKSTVVIGPMLIAGGVTTFIQQQYDLARSVQIPILLILCGVLMLLARSDLIRPAPEKPWQREQRDRESRPRLDE</sequence>
<gene>
    <name evidence="2" type="ORF">ABHF33_00475</name>
</gene>
<name>A0AAU7FAR7_9NEIS</name>
<keyword evidence="1" id="KW-1133">Transmembrane helix</keyword>
<protein>
    <recommendedName>
        <fullName evidence="3">DUF5668 domain-containing protein</fullName>
    </recommendedName>
</protein>
<organism evidence="2">
    <name type="scientific">Chitinibacter mangrovi</name>
    <dbReference type="NCBI Taxonomy" id="3153927"/>
    <lineage>
        <taxon>Bacteria</taxon>
        <taxon>Pseudomonadati</taxon>
        <taxon>Pseudomonadota</taxon>
        <taxon>Betaproteobacteria</taxon>
        <taxon>Neisseriales</taxon>
        <taxon>Chitinibacteraceae</taxon>
        <taxon>Chitinibacter</taxon>
    </lineage>
</organism>
<feature type="transmembrane region" description="Helical" evidence="1">
    <location>
        <begin position="56"/>
        <end position="76"/>
    </location>
</feature>
<evidence type="ECO:0000313" key="2">
    <source>
        <dbReference type="EMBL" id="XBM00793.1"/>
    </source>
</evidence>
<evidence type="ECO:0008006" key="3">
    <source>
        <dbReference type="Google" id="ProtNLM"/>
    </source>
</evidence>
<dbReference type="KEGG" id="cmav:ABHF33_00475"/>
<reference evidence="2" key="1">
    <citation type="submission" date="2024-05" db="EMBL/GenBank/DDBJ databases">
        <authorList>
            <person name="Yang L."/>
            <person name="Pan L."/>
        </authorList>
    </citation>
    <scope>NUCLEOTIDE SEQUENCE</scope>
    <source>
        <strain evidence="2">FCG-7</strain>
    </source>
</reference>
<keyword evidence="1" id="KW-0812">Transmembrane</keyword>
<feature type="transmembrane region" description="Helical" evidence="1">
    <location>
        <begin position="31"/>
        <end position="49"/>
    </location>
</feature>
<keyword evidence="1" id="KW-0472">Membrane</keyword>